<organism evidence="1">
    <name type="scientific">Blautia hansenii</name>
    <name type="common">Ruminococcus hansenii</name>
    <dbReference type="NCBI Taxonomy" id="1322"/>
    <lineage>
        <taxon>Bacteria</taxon>
        <taxon>Bacillati</taxon>
        <taxon>Bacillota</taxon>
        <taxon>Clostridia</taxon>
        <taxon>Lachnospirales</taxon>
        <taxon>Lachnospiraceae</taxon>
        <taxon>Blautia</taxon>
    </lineage>
</organism>
<dbReference type="RefSeq" id="WP_156342731.1">
    <property type="nucleotide sequence ID" value="NZ_CACRSY010000016.1"/>
</dbReference>
<dbReference type="EMBL" id="CACRSY010000016">
    <property type="protein sequence ID" value="VYT30533.1"/>
    <property type="molecule type" value="Genomic_DNA"/>
</dbReference>
<evidence type="ECO:0000313" key="1">
    <source>
        <dbReference type="EMBL" id="VYT30533.1"/>
    </source>
</evidence>
<sequence>MNSQSLLDEMVNEDSVRILKAAIPYLPSKGQSFICIFAKFLELQNTFKLLHSSENAMQICAKPQEKAEPLEMLSACSKVCHGPLKEKLENITNTFLMIQMLDLDNPQKGGAPFHE</sequence>
<protein>
    <submittedName>
        <fullName evidence="1">Uncharacterized protein</fullName>
    </submittedName>
</protein>
<accession>A0A6N2VLQ3</accession>
<dbReference type="AlphaFoldDB" id="A0A6N2VLQ3"/>
<proteinExistence type="predicted"/>
<gene>
    <name evidence="1" type="ORF">BHLFYP23_01152</name>
</gene>
<name>A0A6N2VLQ3_BLAHA</name>
<reference evidence="1" key="1">
    <citation type="submission" date="2019-11" db="EMBL/GenBank/DDBJ databases">
        <authorList>
            <person name="Feng L."/>
        </authorList>
    </citation>
    <scope>NUCLEOTIDE SEQUENCE</scope>
    <source>
        <strain evidence="1">BhanseniiLFYP23</strain>
    </source>
</reference>